<evidence type="ECO:0000256" key="9">
    <source>
        <dbReference type="ARBA" id="ARBA00022989"/>
    </source>
</evidence>
<keyword evidence="9 13" id="KW-1133">Transmembrane helix</keyword>
<reference evidence="15" key="1">
    <citation type="journal article" date="2015" name="Nat. Genet.">
        <title>The pineapple genome and the evolution of CAM photosynthesis.</title>
        <authorList>
            <person name="Ming R."/>
            <person name="VanBuren R."/>
            <person name="Wai C.M."/>
            <person name="Tang H."/>
            <person name="Schatz M.C."/>
            <person name="Bowers J.E."/>
            <person name="Lyons E."/>
            <person name="Wang M.L."/>
            <person name="Chen J."/>
            <person name="Biggers E."/>
            <person name="Zhang J."/>
            <person name="Huang L."/>
            <person name="Zhang L."/>
            <person name="Miao W."/>
            <person name="Zhang J."/>
            <person name="Ye Z."/>
            <person name="Miao C."/>
            <person name="Lin Z."/>
            <person name="Wang H."/>
            <person name="Zhou H."/>
            <person name="Yim W.C."/>
            <person name="Priest H.D."/>
            <person name="Zheng C."/>
            <person name="Woodhouse M."/>
            <person name="Edger P.P."/>
            <person name="Guyot R."/>
            <person name="Guo H.B."/>
            <person name="Guo H."/>
            <person name="Zheng G."/>
            <person name="Singh R."/>
            <person name="Sharma A."/>
            <person name="Min X."/>
            <person name="Zheng Y."/>
            <person name="Lee H."/>
            <person name="Gurtowski J."/>
            <person name="Sedlazeck F.J."/>
            <person name="Harkess A."/>
            <person name="McKain M.R."/>
            <person name="Liao Z."/>
            <person name="Fang J."/>
            <person name="Liu J."/>
            <person name="Zhang X."/>
            <person name="Zhang Q."/>
            <person name="Hu W."/>
            <person name="Qin Y."/>
            <person name="Wang K."/>
            <person name="Chen L.Y."/>
            <person name="Shirley N."/>
            <person name="Lin Y.R."/>
            <person name="Liu L.Y."/>
            <person name="Hernandez A.G."/>
            <person name="Wright C.L."/>
            <person name="Bulone V."/>
            <person name="Tuskan G.A."/>
            <person name="Heath K."/>
            <person name="Zee F."/>
            <person name="Moore P.H."/>
            <person name="Sunkar R."/>
            <person name="Leebens-Mack J.H."/>
            <person name="Mockler T."/>
            <person name="Bennetzen J.L."/>
            <person name="Freeling M."/>
            <person name="Sankoff D."/>
            <person name="Paterson A.H."/>
            <person name="Zhu X."/>
            <person name="Yang X."/>
            <person name="Smith J.A."/>
            <person name="Cushman J.C."/>
            <person name="Paull R.E."/>
            <person name="Yu Q."/>
        </authorList>
    </citation>
    <scope>NUCLEOTIDE SEQUENCE [LARGE SCALE GENOMIC DNA]</scope>
    <source>
        <strain evidence="15">cv. F153</strain>
    </source>
</reference>
<keyword evidence="15" id="KW-1185">Reference proteome</keyword>
<dbReference type="PROSITE" id="PS50089">
    <property type="entry name" value="ZF_RING_2"/>
    <property type="match status" value="1"/>
</dbReference>
<evidence type="ECO:0000256" key="12">
    <source>
        <dbReference type="PROSITE-ProRule" id="PRU00175"/>
    </source>
</evidence>
<evidence type="ECO:0000256" key="10">
    <source>
        <dbReference type="ARBA" id="ARBA00023136"/>
    </source>
</evidence>
<name>A0A6P5FWA7_ANACO</name>
<keyword evidence="4 13" id="KW-0812">Transmembrane</keyword>
<dbReference type="Proteomes" id="UP000515123">
    <property type="component" value="Linkage group 12"/>
</dbReference>
<evidence type="ECO:0000256" key="5">
    <source>
        <dbReference type="ARBA" id="ARBA00022723"/>
    </source>
</evidence>
<accession>A0A6P5FWA7</accession>
<feature type="transmembrane region" description="Helical" evidence="13">
    <location>
        <begin position="12"/>
        <end position="34"/>
    </location>
</feature>
<sequence>MALVLFGVAARIMVVSSIITAAVPLAAVGVLVVLQALTVCRAFKGLLRTASTIESRGGRSHERLSSEELERLPRFNFCQVENIKESVLTNCTICLDVFQIGDSCKLLPSCGHSFHTHCVDNWLLMNPICPLCRTSIAAAAADHRSTASAVQIGI</sequence>
<dbReference type="InterPro" id="IPR013083">
    <property type="entry name" value="Znf_RING/FYVE/PHD"/>
</dbReference>
<evidence type="ECO:0000256" key="8">
    <source>
        <dbReference type="ARBA" id="ARBA00022833"/>
    </source>
</evidence>
<evidence type="ECO:0000256" key="3">
    <source>
        <dbReference type="ARBA" id="ARBA00022679"/>
    </source>
</evidence>
<evidence type="ECO:0000256" key="6">
    <source>
        <dbReference type="ARBA" id="ARBA00022771"/>
    </source>
</evidence>
<keyword evidence="3" id="KW-0808">Transferase</keyword>
<dbReference type="AlphaFoldDB" id="A0A6P5FWA7"/>
<proteinExistence type="inferred from homology"/>
<dbReference type="GO" id="GO:0016740">
    <property type="term" value="F:transferase activity"/>
    <property type="evidence" value="ECO:0007669"/>
    <property type="project" value="UniProtKB-KW"/>
</dbReference>
<keyword evidence="7" id="KW-0833">Ubl conjugation pathway</keyword>
<evidence type="ECO:0000256" key="13">
    <source>
        <dbReference type="SAM" id="Phobius"/>
    </source>
</evidence>
<dbReference type="PANTHER" id="PTHR45768">
    <property type="entry name" value="E3 UBIQUITIN-PROTEIN LIGASE RNF13-LIKE"/>
    <property type="match status" value="1"/>
</dbReference>
<gene>
    <name evidence="16" type="primary">LOC109718667</name>
</gene>
<evidence type="ECO:0000313" key="16">
    <source>
        <dbReference type="RefSeq" id="XP_020100596.1"/>
    </source>
</evidence>
<dbReference type="GO" id="GO:0016020">
    <property type="term" value="C:membrane"/>
    <property type="evidence" value="ECO:0007669"/>
    <property type="project" value="UniProtKB-SubCell"/>
</dbReference>
<protein>
    <submittedName>
        <fullName evidence="16">RING-H2 finger protein ATL14-like</fullName>
    </submittedName>
</protein>
<keyword evidence="10 13" id="KW-0472">Membrane</keyword>
<evidence type="ECO:0000313" key="15">
    <source>
        <dbReference type="Proteomes" id="UP000515123"/>
    </source>
</evidence>
<dbReference type="SMART" id="SM00184">
    <property type="entry name" value="RING"/>
    <property type="match status" value="1"/>
</dbReference>
<evidence type="ECO:0000256" key="2">
    <source>
        <dbReference type="ARBA" id="ARBA00004906"/>
    </source>
</evidence>
<dbReference type="Gene3D" id="3.30.40.10">
    <property type="entry name" value="Zinc/RING finger domain, C3HC4 (zinc finger)"/>
    <property type="match status" value="1"/>
</dbReference>
<keyword evidence="5" id="KW-0479">Metal-binding</keyword>
<evidence type="ECO:0000256" key="1">
    <source>
        <dbReference type="ARBA" id="ARBA00004167"/>
    </source>
</evidence>
<dbReference type="InterPro" id="IPR001841">
    <property type="entry name" value="Znf_RING"/>
</dbReference>
<dbReference type="OrthoDB" id="8062037at2759"/>
<evidence type="ECO:0000256" key="7">
    <source>
        <dbReference type="ARBA" id="ARBA00022786"/>
    </source>
</evidence>
<keyword evidence="6 12" id="KW-0863">Zinc-finger</keyword>
<feature type="domain" description="RING-type" evidence="14">
    <location>
        <begin position="91"/>
        <end position="133"/>
    </location>
</feature>
<organism evidence="15 16">
    <name type="scientific">Ananas comosus</name>
    <name type="common">Pineapple</name>
    <name type="synonym">Ananas ananas</name>
    <dbReference type="NCBI Taxonomy" id="4615"/>
    <lineage>
        <taxon>Eukaryota</taxon>
        <taxon>Viridiplantae</taxon>
        <taxon>Streptophyta</taxon>
        <taxon>Embryophyta</taxon>
        <taxon>Tracheophyta</taxon>
        <taxon>Spermatophyta</taxon>
        <taxon>Magnoliopsida</taxon>
        <taxon>Liliopsida</taxon>
        <taxon>Poales</taxon>
        <taxon>Bromeliaceae</taxon>
        <taxon>Bromelioideae</taxon>
        <taxon>Ananas</taxon>
    </lineage>
</organism>
<dbReference type="GO" id="GO:0008270">
    <property type="term" value="F:zinc ion binding"/>
    <property type="evidence" value="ECO:0007669"/>
    <property type="project" value="UniProtKB-KW"/>
</dbReference>
<comment type="pathway">
    <text evidence="2">Protein modification; protein ubiquitination.</text>
</comment>
<dbReference type="PANTHER" id="PTHR45768:SF61">
    <property type="entry name" value="RING-H2 FINGER PROTEIN ATL18"/>
    <property type="match status" value="1"/>
</dbReference>
<dbReference type="Gramene" id="Aco018954.1.mrna1">
    <property type="protein sequence ID" value="Aco018954.1.mrna1.cds1"/>
    <property type="gene ID" value="Aco018954.1.path1"/>
</dbReference>
<keyword evidence="8" id="KW-0862">Zinc</keyword>
<dbReference type="GeneID" id="109718667"/>
<evidence type="ECO:0000259" key="14">
    <source>
        <dbReference type="PROSITE" id="PS50089"/>
    </source>
</evidence>
<evidence type="ECO:0000256" key="11">
    <source>
        <dbReference type="ARBA" id="ARBA00024209"/>
    </source>
</evidence>
<dbReference type="Pfam" id="PF13639">
    <property type="entry name" value="zf-RING_2"/>
    <property type="match status" value="1"/>
</dbReference>
<comment type="similarity">
    <text evidence="11">Belongs to the RING-type zinc finger family. ATL subfamily.</text>
</comment>
<evidence type="ECO:0000256" key="4">
    <source>
        <dbReference type="ARBA" id="ARBA00022692"/>
    </source>
</evidence>
<reference evidence="16" key="2">
    <citation type="submission" date="2025-08" db="UniProtKB">
        <authorList>
            <consortium name="RefSeq"/>
        </authorList>
    </citation>
    <scope>IDENTIFICATION</scope>
    <source>
        <tissue evidence="16">Leaf</tissue>
    </source>
</reference>
<dbReference type="SUPFAM" id="SSF57850">
    <property type="entry name" value="RING/U-box"/>
    <property type="match status" value="1"/>
</dbReference>
<dbReference type="RefSeq" id="XP_020100596.1">
    <property type="nucleotide sequence ID" value="XM_020245007.1"/>
</dbReference>
<comment type="subcellular location">
    <subcellularLocation>
        <location evidence="1">Membrane</location>
        <topology evidence="1">Single-pass membrane protein</topology>
    </subcellularLocation>
</comment>